<dbReference type="Proteomes" id="UP001549146">
    <property type="component" value="Unassembled WGS sequence"/>
</dbReference>
<feature type="transmembrane region" description="Helical" evidence="1">
    <location>
        <begin position="150"/>
        <end position="168"/>
    </location>
</feature>
<name>A0ABV2LRU1_9FLAO</name>
<sequence length="452" mass="52187">MNQALWERIEAFEIDQPMSEYSFSVRLAHENFWTEEFTQKAILEYKKFMYLAAVSDQMVSPSEIIDKVWHEHLVFTKSYEEFCQLLGKQIHHIPSTHQKGEFEKFRQARTHTSELYQKKFGEQPSDIWNQHSMYDSLNLKKAKVKLRTKLLVVLSLFVILFFPLYSYSSPIIRLMSDQSFLWGFFILGVLLIVVMELYNQFKMRKLIKGFSKDSFFFYLSADELIYLKTRNIKTPILGILHELVEKGWVRINSDKKIELLKNNSSSDPKENQVLEVINHHEIIEFEKFQRIISSKKIFQNLSNSMEAFVKYVHKSQRYHRIFIVNVILYSLFLSFGFIRLKLGINNNEPIGYLVFFLLLFSIGFIVVLATLSQFAFSRSIKRYYKNFVLPQTIGSENWKLSYYLLGASVLAASFAPITGYNRNQSNGGCGTSGCASSGCGSSCGGGCGGCGG</sequence>
<dbReference type="RefSeq" id="WP_354506327.1">
    <property type="nucleotide sequence ID" value="NZ_JBEPMO010000001.1"/>
</dbReference>
<keyword evidence="1" id="KW-0812">Transmembrane</keyword>
<comment type="caution">
    <text evidence="2">The sequence shown here is derived from an EMBL/GenBank/DDBJ whole genome shotgun (WGS) entry which is preliminary data.</text>
</comment>
<gene>
    <name evidence="2" type="ORF">ABID46_000361</name>
</gene>
<accession>A0ABV2LRU1</accession>
<evidence type="ECO:0000313" key="3">
    <source>
        <dbReference type="Proteomes" id="UP001549146"/>
    </source>
</evidence>
<keyword evidence="3" id="KW-1185">Reference proteome</keyword>
<proteinExistence type="predicted"/>
<protein>
    <recommendedName>
        <fullName evidence="4">TIGR04222 domain-containing protein</fullName>
    </recommendedName>
</protein>
<dbReference type="EMBL" id="JBEPMO010000001">
    <property type="protein sequence ID" value="MET3730809.1"/>
    <property type="molecule type" value="Genomic_DNA"/>
</dbReference>
<feature type="transmembrane region" description="Helical" evidence="1">
    <location>
        <begin position="180"/>
        <end position="198"/>
    </location>
</feature>
<keyword evidence="1" id="KW-1133">Transmembrane helix</keyword>
<feature type="transmembrane region" description="Helical" evidence="1">
    <location>
        <begin position="321"/>
        <end position="338"/>
    </location>
</feature>
<keyword evidence="1" id="KW-0472">Membrane</keyword>
<evidence type="ECO:0000256" key="1">
    <source>
        <dbReference type="SAM" id="Phobius"/>
    </source>
</evidence>
<organism evidence="2 3">
    <name type="scientific">Moheibacter stercoris</name>
    <dbReference type="NCBI Taxonomy" id="1628251"/>
    <lineage>
        <taxon>Bacteria</taxon>
        <taxon>Pseudomonadati</taxon>
        <taxon>Bacteroidota</taxon>
        <taxon>Flavobacteriia</taxon>
        <taxon>Flavobacteriales</taxon>
        <taxon>Weeksellaceae</taxon>
        <taxon>Moheibacter</taxon>
    </lineage>
</organism>
<evidence type="ECO:0008006" key="4">
    <source>
        <dbReference type="Google" id="ProtNLM"/>
    </source>
</evidence>
<reference evidence="2 3" key="1">
    <citation type="submission" date="2024-06" db="EMBL/GenBank/DDBJ databases">
        <title>Genomic Encyclopedia of Type Strains, Phase IV (KMG-IV): sequencing the most valuable type-strain genomes for metagenomic binning, comparative biology and taxonomic classification.</title>
        <authorList>
            <person name="Goeker M."/>
        </authorList>
    </citation>
    <scope>NUCLEOTIDE SEQUENCE [LARGE SCALE GENOMIC DNA]</scope>
    <source>
        <strain evidence="2 3">DSM 29388</strain>
    </source>
</reference>
<feature type="transmembrane region" description="Helical" evidence="1">
    <location>
        <begin position="350"/>
        <end position="376"/>
    </location>
</feature>
<evidence type="ECO:0000313" key="2">
    <source>
        <dbReference type="EMBL" id="MET3730809.1"/>
    </source>
</evidence>